<dbReference type="InterPro" id="IPR001611">
    <property type="entry name" value="Leu-rich_rpt"/>
</dbReference>
<dbReference type="Proteomes" id="UP000828390">
    <property type="component" value="Unassembled WGS sequence"/>
</dbReference>
<evidence type="ECO:0000256" key="3">
    <source>
        <dbReference type="SAM" id="SignalP"/>
    </source>
</evidence>
<keyword evidence="3" id="KW-0732">Signal</keyword>
<evidence type="ECO:0000313" key="4">
    <source>
        <dbReference type="EMBL" id="KAH3826718.1"/>
    </source>
</evidence>
<organism evidence="4 5">
    <name type="scientific">Dreissena polymorpha</name>
    <name type="common">Zebra mussel</name>
    <name type="synonym">Mytilus polymorpha</name>
    <dbReference type="NCBI Taxonomy" id="45954"/>
    <lineage>
        <taxon>Eukaryota</taxon>
        <taxon>Metazoa</taxon>
        <taxon>Spiralia</taxon>
        <taxon>Lophotrochozoa</taxon>
        <taxon>Mollusca</taxon>
        <taxon>Bivalvia</taxon>
        <taxon>Autobranchia</taxon>
        <taxon>Heteroconchia</taxon>
        <taxon>Euheterodonta</taxon>
        <taxon>Imparidentia</taxon>
        <taxon>Neoheterodontei</taxon>
        <taxon>Myida</taxon>
        <taxon>Dreissenoidea</taxon>
        <taxon>Dreissenidae</taxon>
        <taxon>Dreissena</taxon>
    </lineage>
</organism>
<accession>A0A9D4H188</accession>
<reference evidence="4" key="1">
    <citation type="journal article" date="2019" name="bioRxiv">
        <title>The Genome of the Zebra Mussel, Dreissena polymorpha: A Resource for Invasive Species Research.</title>
        <authorList>
            <person name="McCartney M.A."/>
            <person name="Auch B."/>
            <person name="Kono T."/>
            <person name="Mallez S."/>
            <person name="Zhang Y."/>
            <person name="Obille A."/>
            <person name="Becker A."/>
            <person name="Abrahante J.E."/>
            <person name="Garbe J."/>
            <person name="Badalamenti J.P."/>
            <person name="Herman A."/>
            <person name="Mangelson H."/>
            <person name="Liachko I."/>
            <person name="Sullivan S."/>
            <person name="Sone E.D."/>
            <person name="Koren S."/>
            <person name="Silverstein K.A.T."/>
            <person name="Beckman K.B."/>
            <person name="Gohl D.M."/>
        </authorList>
    </citation>
    <scope>NUCLEOTIDE SEQUENCE</scope>
    <source>
        <strain evidence="4">Duluth1</strain>
        <tissue evidence="4">Whole animal</tissue>
    </source>
</reference>
<proteinExistence type="predicted"/>
<comment type="caution">
    <text evidence="4">The sequence shown here is derived from an EMBL/GenBank/DDBJ whole genome shotgun (WGS) entry which is preliminary data.</text>
</comment>
<dbReference type="AlphaFoldDB" id="A0A9D4H188"/>
<gene>
    <name evidence="4" type="ORF">DPMN_128628</name>
</gene>
<dbReference type="Pfam" id="PF13855">
    <property type="entry name" value="LRR_8"/>
    <property type="match status" value="1"/>
</dbReference>
<dbReference type="EMBL" id="JAIWYP010000005">
    <property type="protein sequence ID" value="KAH3826718.1"/>
    <property type="molecule type" value="Genomic_DNA"/>
</dbReference>
<evidence type="ECO:0000256" key="1">
    <source>
        <dbReference type="ARBA" id="ARBA00022614"/>
    </source>
</evidence>
<evidence type="ECO:0000256" key="2">
    <source>
        <dbReference type="ARBA" id="ARBA00022737"/>
    </source>
</evidence>
<dbReference type="PROSITE" id="PS51450">
    <property type="entry name" value="LRR"/>
    <property type="match status" value="1"/>
</dbReference>
<feature type="signal peptide" evidence="3">
    <location>
        <begin position="1"/>
        <end position="21"/>
    </location>
</feature>
<feature type="chain" id="PRO_5039174465" evidence="3">
    <location>
        <begin position="22"/>
        <end position="198"/>
    </location>
</feature>
<dbReference type="PANTHER" id="PTHR24366:SF96">
    <property type="entry name" value="LEUCINE RICH REPEAT CONTAINING 53"/>
    <property type="match status" value="1"/>
</dbReference>
<dbReference type="PANTHER" id="PTHR24366">
    <property type="entry name" value="IG(IMMUNOGLOBULIN) AND LRR(LEUCINE RICH REPEAT) DOMAINS"/>
    <property type="match status" value="1"/>
</dbReference>
<dbReference type="InterPro" id="IPR032675">
    <property type="entry name" value="LRR_dom_sf"/>
</dbReference>
<sequence length="198" mass="22559">MNYIIWISFTFVILSTQNCCCFVRTDVDITGYTKWNGTGGVHTYLYCDDFCITPDQEMEHEQCCACTSKTCWDVAADDPSVKCGVTLLDYVIELTLPTKGVVICNGIDAHVTVTVLYRLQSNNGRLLYLPENICAQSNKLIHIDMSENGLREIDALKCMHNLDYLKLRNNRINHVDNTTFNSMSYLRILDLHGNPMLR</sequence>
<dbReference type="Gene3D" id="3.80.10.10">
    <property type="entry name" value="Ribonuclease Inhibitor"/>
    <property type="match status" value="1"/>
</dbReference>
<name>A0A9D4H188_DREPO</name>
<keyword evidence="2" id="KW-0677">Repeat</keyword>
<evidence type="ECO:0000313" key="5">
    <source>
        <dbReference type="Proteomes" id="UP000828390"/>
    </source>
</evidence>
<protein>
    <submittedName>
        <fullName evidence="4">Uncharacterized protein</fullName>
    </submittedName>
</protein>
<keyword evidence="1" id="KW-0433">Leucine-rich repeat</keyword>
<dbReference type="SUPFAM" id="SSF52058">
    <property type="entry name" value="L domain-like"/>
    <property type="match status" value="1"/>
</dbReference>
<reference evidence="4" key="2">
    <citation type="submission" date="2020-11" db="EMBL/GenBank/DDBJ databases">
        <authorList>
            <person name="McCartney M.A."/>
            <person name="Auch B."/>
            <person name="Kono T."/>
            <person name="Mallez S."/>
            <person name="Becker A."/>
            <person name="Gohl D.M."/>
            <person name="Silverstein K.A.T."/>
            <person name="Koren S."/>
            <person name="Bechman K.B."/>
            <person name="Herman A."/>
            <person name="Abrahante J.E."/>
            <person name="Garbe J."/>
        </authorList>
    </citation>
    <scope>NUCLEOTIDE SEQUENCE</scope>
    <source>
        <strain evidence="4">Duluth1</strain>
        <tissue evidence="4">Whole animal</tissue>
    </source>
</reference>
<keyword evidence="5" id="KW-1185">Reference proteome</keyword>